<organism evidence="8 9">
    <name type="scientific">Aromatoleum bremense</name>
    <dbReference type="NCBI Taxonomy" id="76115"/>
    <lineage>
        <taxon>Bacteria</taxon>
        <taxon>Pseudomonadati</taxon>
        <taxon>Pseudomonadota</taxon>
        <taxon>Betaproteobacteria</taxon>
        <taxon>Rhodocyclales</taxon>
        <taxon>Rhodocyclaceae</taxon>
        <taxon>Aromatoleum</taxon>
    </lineage>
</organism>
<dbReference type="GO" id="GO:0032259">
    <property type="term" value="P:methylation"/>
    <property type="evidence" value="ECO:0007669"/>
    <property type="project" value="UniProtKB-KW"/>
</dbReference>
<keyword evidence="9" id="KW-1185">Reference proteome</keyword>
<evidence type="ECO:0000256" key="6">
    <source>
        <dbReference type="PROSITE-ProRule" id="PRU01024"/>
    </source>
</evidence>
<feature type="binding site" evidence="5 6">
    <location>
        <position position="235"/>
    </location>
    <ligand>
        <name>S-adenosyl-L-methionine</name>
        <dbReference type="ChEBI" id="CHEBI:59789"/>
    </ligand>
</feature>
<dbReference type="Gene3D" id="3.40.50.150">
    <property type="entry name" value="Vaccinia Virus protein VP39"/>
    <property type="match status" value="1"/>
</dbReference>
<keyword evidence="2 5" id="KW-0808">Transferase</keyword>
<feature type="binding site" evidence="5">
    <location>
        <position position="219"/>
    </location>
    <ligand>
        <name>S-adenosyl-L-methionine</name>
        <dbReference type="ChEBI" id="CHEBI:59789"/>
    </ligand>
</feature>
<comment type="function">
    <text evidence="5">Dual-specificity methyltransferase that catalyzes the formation of 5-methyluridine at position 54 (m5U54) in all tRNAs, and that of position 341 (m5U341) in tmRNA (transfer-mRNA).</text>
</comment>
<feature type="binding site" evidence="5 6">
    <location>
        <position position="186"/>
    </location>
    <ligand>
        <name>S-adenosyl-L-methionine</name>
        <dbReference type="ChEBI" id="CHEBI:59789"/>
    </ligand>
</feature>
<accession>A0ABX1P0X5</accession>
<dbReference type="Gene3D" id="2.40.50.1070">
    <property type="match status" value="1"/>
</dbReference>
<evidence type="ECO:0000256" key="2">
    <source>
        <dbReference type="ARBA" id="ARBA00022679"/>
    </source>
</evidence>
<dbReference type="NCBIfam" id="TIGR02143">
    <property type="entry name" value="trmA_only"/>
    <property type="match status" value="1"/>
</dbReference>
<dbReference type="EC" id="2.1.1.35" evidence="5"/>
<feature type="active site" evidence="7">
    <location>
        <position position="320"/>
    </location>
</feature>
<comment type="catalytic activity">
    <reaction evidence="5">
        <text>uridine(54) in tRNA + S-adenosyl-L-methionine = 5-methyluridine(54) in tRNA + S-adenosyl-L-homocysteine + H(+)</text>
        <dbReference type="Rhea" id="RHEA:42712"/>
        <dbReference type="Rhea" id="RHEA-COMP:10167"/>
        <dbReference type="Rhea" id="RHEA-COMP:10193"/>
        <dbReference type="ChEBI" id="CHEBI:15378"/>
        <dbReference type="ChEBI" id="CHEBI:57856"/>
        <dbReference type="ChEBI" id="CHEBI:59789"/>
        <dbReference type="ChEBI" id="CHEBI:65315"/>
        <dbReference type="ChEBI" id="CHEBI:74447"/>
        <dbReference type="EC" id="2.1.1.35"/>
    </reaction>
</comment>
<proteinExistence type="inferred from homology"/>
<evidence type="ECO:0000256" key="1">
    <source>
        <dbReference type="ARBA" id="ARBA00022603"/>
    </source>
</evidence>
<evidence type="ECO:0000313" key="8">
    <source>
        <dbReference type="EMBL" id="NMG17297.1"/>
    </source>
</evidence>
<evidence type="ECO:0000256" key="5">
    <source>
        <dbReference type="HAMAP-Rule" id="MF_01011"/>
    </source>
</evidence>
<dbReference type="SUPFAM" id="SSF53335">
    <property type="entry name" value="S-adenosyl-L-methionine-dependent methyltransferases"/>
    <property type="match status" value="1"/>
</dbReference>
<feature type="binding site" evidence="5 6">
    <location>
        <position position="214"/>
    </location>
    <ligand>
        <name>S-adenosyl-L-methionine</name>
        <dbReference type="ChEBI" id="CHEBI:59789"/>
    </ligand>
</feature>
<dbReference type="PROSITE" id="PS01231">
    <property type="entry name" value="TRMA_2"/>
    <property type="match status" value="1"/>
</dbReference>
<dbReference type="InterPro" id="IPR011869">
    <property type="entry name" value="TrmA_MeTrfase"/>
</dbReference>
<dbReference type="PROSITE" id="PS51687">
    <property type="entry name" value="SAM_MT_RNA_M5U"/>
    <property type="match status" value="1"/>
</dbReference>
<dbReference type="PANTHER" id="PTHR47790:SF2">
    <property type="entry name" value="TRNA_TMRNA (URACIL-C(5))-METHYLTRANSFERASE"/>
    <property type="match status" value="1"/>
</dbReference>
<name>A0ABX1P0X5_9RHOO</name>
<evidence type="ECO:0000256" key="4">
    <source>
        <dbReference type="ARBA" id="ARBA00022694"/>
    </source>
</evidence>
<sequence length="366" mass="41037">MPLPAIDPAEYASQLADKVTQFKHAFAPFAVPEPAVFPSAPLHYRLRAEFRMWHDGERVDYAMFDPAEPKQPIAIEQFDIADESICAAMPRLRERLQASETLKRRLFQVEFLATLSGELMISLIYHRPLDESWEAAARELAAELDVQLIGRSRKQKIVLDRDWVLEQFGLDGRQLRYKQIEGSFTQPNGGVNRQMLGWACEQARGSGGDLLELYCGNGNFTVALAPLFERVLATEVSKTSVEAAHYNLAANDIGNVAMVRMSSDEISAALARTREFRRMKDVDLDGYRFSTLFVDPPRSGLDAPTVELARGFDRILYISCNPQTLQENVAALQATHDIAGAAVFDQFPYTRHLECGLLLTRRGGGR</sequence>
<comment type="catalytic activity">
    <reaction evidence="5">
        <text>uridine(341) in tmRNA + S-adenosyl-L-methionine = 5-methyluridine(341) in tmRNA + S-adenosyl-L-homocysteine + H(+)</text>
        <dbReference type="Rhea" id="RHEA:43612"/>
        <dbReference type="Rhea" id="RHEA-COMP:10630"/>
        <dbReference type="Rhea" id="RHEA-COMP:10631"/>
        <dbReference type="ChEBI" id="CHEBI:15378"/>
        <dbReference type="ChEBI" id="CHEBI:57856"/>
        <dbReference type="ChEBI" id="CHEBI:59789"/>
        <dbReference type="ChEBI" id="CHEBI:65315"/>
        <dbReference type="ChEBI" id="CHEBI:74447"/>
    </reaction>
</comment>
<evidence type="ECO:0000256" key="3">
    <source>
        <dbReference type="ARBA" id="ARBA00022691"/>
    </source>
</evidence>
<feature type="active site" description="Proton acceptor" evidence="5">
    <location>
        <position position="354"/>
    </location>
</feature>
<dbReference type="EMBL" id="WTVP01000069">
    <property type="protein sequence ID" value="NMG17297.1"/>
    <property type="molecule type" value="Genomic_DNA"/>
</dbReference>
<feature type="binding site" evidence="5 6">
    <location>
        <position position="295"/>
    </location>
    <ligand>
        <name>S-adenosyl-L-methionine</name>
        <dbReference type="ChEBI" id="CHEBI:59789"/>
    </ligand>
</feature>
<dbReference type="GO" id="GO:0030697">
    <property type="term" value="F:tRNA (uracil(54)-C5)-methyltransferase activity, S-adenosyl methionine-dependent"/>
    <property type="evidence" value="ECO:0007669"/>
    <property type="project" value="UniProtKB-EC"/>
</dbReference>
<dbReference type="PROSITE" id="PS01230">
    <property type="entry name" value="TRMA_1"/>
    <property type="match status" value="1"/>
</dbReference>
<dbReference type="PANTHER" id="PTHR47790">
    <property type="entry name" value="TRNA/TMRNA (URACIL-C(5))-METHYLTRANSFERASE"/>
    <property type="match status" value="1"/>
</dbReference>
<dbReference type="InterPro" id="IPR030391">
    <property type="entry name" value="MeTrfase_TrmA_CS"/>
</dbReference>
<reference evidence="8 9" key="1">
    <citation type="submission" date="2019-12" db="EMBL/GenBank/DDBJ databases">
        <title>Comparative genomics gives insights into the taxonomy of the Azoarcus-Aromatoleum group and reveals separate origins of nif in the plant-associated Azoarcus and non-plant-associated Aromatoleum sub-groups.</title>
        <authorList>
            <person name="Lafos M."/>
            <person name="Maluk M."/>
            <person name="Batista M."/>
            <person name="Junghare M."/>
            <person name="Carmona M."/>
            <person name="Faoro H."/>
            <person name="Cruz L.M."/>
            <person name="Battistoni F."/>
            <person name="De Souza E."/>
            <person name="Pedrosa F."/>
            <person name="Chen W.-M."/>
            <person name="Poole P.S."/>
            <person name="Dixon R.A."/>
            <person name="James E.K."/>
        </authorList>
    </citation>
    <scope>NUCLEOTIDE SEQUENCE [LARGE SCALE GENOMIC DNA]</scope>
    <source>
        <strain evidence="8 9">PbN1</strain>
    </source>
</reference>
<keyword evidence="3 5" id="KW-0949">S-adenosyl-L-methionine</keyword>
<dbReference type="RefSeq" id="WP_169203828.1">
    <property type="nucleotide sequence ID" value="NZ_CP059467.1"/>
</dbReference>
<dbReference type="HAMAP" id="MF_01011">
    <property type="entry name" value="RNA_methyltr_TrmA"/>
    <property type="match status" value="1"/>
</dbReference>
<gene>
    <name evidence="5 8" type="primary">trmA</name>
    <name evidence="8" type="ORF">GPA24_17490</name>
</gene>
<keyword evidence="1 5" id="KW-0489">Methyltransferase</keyword>
<dbReference type="Pfam" id="PF05958">
    <property type="entry name" value="tRNA_U5-meth_tr"/>
    <property type="match status" value="1"/>
</dbReference>
<dbReference type="InterPro" id="IPR030390">
    <property type="entry name" value="MeTrfase_TrmA_AS"/>
</dbReference>
<dbReference type="Proteomes" id="UP000633943">
    <property type="component" value="Unassembled WGS sequence"/>
</dbReference>
<comment type="caution">
    <text evidence="8">The sequence shown here is derived from an EMBL/GenBank/DDBJ whole genome shotgun (WGS) entry which is preliminary data.</text>
</comment>
<comment type="similarity">
    <text evidence="5">Belongs to the class I-like SAM-binding methyltransferase superfamily. RNA M5U methyltransferase family. TrmA subfamily.</text>
</comment>
<protein>
    <recommendedName>
        <fullName evidence="5">tRNA/tmRNA (uracil-C(5))-methyltransferase</fullName>
        <ecNumber evidence="5">2.1.1.35</ecNumber>
    </recommendedName>
    <alternativeName>
        <fullName evidence="5">tRNA (uracil(54)-C(5))-methyltransferase</fullName>
    </alternativeName>
    <alternativeName>
        <fullName evidence="5">tRNA(m5U54)-methyltransferase</fullName>
        <shortName evidence="5">RUMT</shortName>
    </alternativeName>
    <alternativeName>
        <fullName evidence="5">tmRNA (uracil(341)-C(5))-methyltransferase</fullName>
    </alternativeName>
</protein>
<evidence type="ECO:0000256" key="7">
    <source>
        <dbReference type="PROSITE-ProRule" id="PRU10015"/>
    </source>
</evidence>
<feature type="active site" description="Nucleophile" evidence="5 6">
    <location>
        <position position="320"/>
    </location>
</feature>
<keyword evidence="4 5" id="KW-0819">tRNA processing</keyword>
<evidence type="ECO:0000313" key="9">
    <source>
        <dbReference type="Proteomes" id="UP000633943"/>
    </source>
</evidence>
<dbReference type="InterPro" id="IPR010280">
    <property type="entry name" value="U5_MeTrfase_fam"/>
</dbReference>
<dbReference type="InterPro" id="IPR029063">
    <property type="entry name" value="SAM-dependent_MTases_sf"/>
</dbReference>